<sequence length="110" mass="11684">MERGDIYLVCLDPTSGHEQQGTRPVLVVSPSAFNRLTRTPIVVPITTGGNFARTAGFAVSLDGAGTKTTGVVRCDQPRALDLASRHGRKLESVPPAIIDDVLAKVAVLFE</sequence>
<dbReference type="InterPro" id="IPR003477">
    <property type="entry name" value="PemK-like"/>
</dbReference>
<protein>
    <submittedName>
        <fullName evidence="1">Transcriptional modulator of MazE/toxin, MazF</fullName>
    </submittedName>
</protein>
<keyword evidence="2" id="KW-1185">Reference proteome</keyword>
<dbReference type="GO" id="GO:0006402">
    <property type="term" value="P:mRNA catabolic process"/>
    <property type="evidence" value="ECO:0007669"/>
    <property type="project" value="TreeGrafter"/>
</dbReference>
<dbReference type="Proteomes" id="UP000004662">
    <property type="component" value="Chromosome"/>
</dbReference>
<gene>
    <name evidence="1" type="ORF">DFW101_1332</name>
</gene>
<dbReference type="eggNOG" id="COG2337">
    <property type="taxonomic scope" value="Bacteria"/>
</dbReference>
<dbReference type="RefSeq" id="WP_009180745.1">
    <property type="nucleotide sequence ID" value="NZ_CM001368.1"/>
</dbReference>
<dbReference type="GO" id="GO:0004521">
    <property type="term" value="F:RNA endonuclease activity"/>
    <property type="evidence" value="ECO:0007669"/>
    <property type="project" value="TreeGrafter"/>
</dbReference>
<dbReference type="SUPFAM" id="SSF50118">
    <property type="entry name" value="Cell growth inhibitor/plasmid maintenance toxic component"/>
    <property type="match status" value="1"/>
</dbReference>
<dbReference type="GO" id="GO:0016075">
    <property type="term" value="P:rRNA catabolic process"/>
    <property type="evidence" value="ECO:0007669"/>
    <property type="project" value="TreeGrafter"/>
</dbReference>
<dbReference type="Gene3D" id="2.30.30.110">
    <property type="match status" value="1"/>
</dbReference>
<name>G7Q7N2_9BACT</name>
<proteinExistence type="predicted"/>
<dbReference type="InterPro" id="IPR011067">
    <property type="entry name" value="Plasmid_toxin/cell-grow_inhib"/>
</dbReference>
<dbReference type="PANTHER" id="PTHR33988:SF3">
    <property type="entry name" value="ENDORIBONUCLEASE TOXIN CHPB-RELATED"/>
    <property type="match status" value="1"/>
</dbReference>
<evidence type="ECO:0000313" key="2">
    <source>
        <dbReference type="Proteomes" id="UP000004662"/>
    </source>
</evidence>
<dbReference type="GO" id="GO:0003677">
    <property type="term" value="F:DNA binding"/>
    <property type="evidence" value="ECO:0007669"/>
    <property type="project" value="InterPro"/>
</dbReference>
<accession>G7Q7N2</accession>
<dbReference type="STRING" id="694327.DFW101_1332"/>
<dbReference type="HOGENOM" id="CLU_121823_2_1_7"/>
<reference evidence="2" key="1">
    <citation type="journal article" date="2015" name="Genome Announc.">
        <title>High-Quality Draft Genome Sequence of Desulfovibrio carbinoliphilus FW-101-2B, an Organic Acid-Oxidizing Sulfate-Reducing Bacterium Isolated from Uranium(VI)-Contaminated Groundwater.</title>
        <authorList>
            <person name="Ramsay B.D."/>
            <person name="Hwang C."/>
            <person name="Woo H.L."/>
            <person name="Carroll S.L."/>
            <person name="Lucas S."/>
            <person name="Han J."/>
            <person name="Lapidus A.L."/>
            <person name="Cheng J.F."/>
            <person name="Goodwin L.A."/>
            <person name="Pitluck S."/>
            <person name="Peters L."/>
            <person name="Chertkov O."/>
            <person name="Held B."/>
            <person name="Detter J.C."/>
            <person name="Han C.S."/>
            <person name="Tapia R."/>
            <person name="Land M.L."/>
            <person name="Hauser L.J."/>
            <person name="Kyrpides N.C."/>
            <person name="Ivanova N.N."/>
            <person name="Mikhailova N."/>
            <person name="Pagani I."/>
            <person name="Woyke T."/>
            <person name="Arkin A.P."/>
            <person name="Dehal P."/>
            <person name="Chivian D."/>
            <person name="Criddle C.S."/>
            <person name="Wu W."/>
            <person name="Chakraborty R."/>
            <person name="Hazen T.C."/>
            <person name="Fields M.W."/>
        </authorList>
    </citation>
    <scope>NUCLEOTIDE SEQUENCE [LARGE SCALE GENOMIC DNA]</scope>
    <source>
        <strain evidence="2">FW-101-2B</strain>
    </source>
</reference>
<dbReference type="PANTHER" id="PTHR33988">
    <property type="entry name" value="ENDORIBONUCLEASE MAZF-RELATED"/>
    <property type="match status" value="1"/>
</dbReference>
<evidence type="ECO:0000313" key="1">
    <source>
        <dbReference type="EMBL" id="EHJ47341.1"/>
    </source>
</evidence>
<dbReference type="Pfam" id="PF02452">
    <property type="entry name" value="PemK_toxin"/>
    <property type="match status" value="1"/>
</dbReference>
<dbReference type="EMBL" id="CM001368">
    <property type="protein sequence ID" value="EHJ47341.1"/>
    <property type="molecule type" value="Genomic_DNA"/>
</dbReference>
<dbReference type="AlphaFoldDB" id="G7Q7N2"/>
<organism evidence="1 2">
    <name type="scientific">Solidesulfovibrio carbinoliphilus subsp. oakridgensis</name>
    <dbReference type="NCBI Taxonomy" id="694327"/>
    <lineage>
        <taxon>Bacteria</taxon>
        <taxon>Pseudomonadati</taxon>
        <taxon>Thermodesulfobacteriota</taxon>
        <taxon>Desulfovibrionia</taxon>
        <taxon>Desulfovibrionales</taxon>
        <taxon>Desulfovibrionaceae</taxon>
        <taxon>Solidesulfovibrio</taxon>
    </lineage>
</organism>
<dbReference type="OrthoDB" id="9793906at2"/>